<feature type="domain" description="Rab-GAP TBC" evidence="3">
    <location>
        <begin position="422"/>
        <end position="607"/>
    </location>
</feature>
<dbReference type="PROSITE" id="PS50086">
    <property type="entry name" value="TBC_RABGAP"/>
    <property type="match status" value="1"/>
</dbReference>
<evidence type="ECO:0000259" key="3">
    <source>
        <dbReference type="PROSITE" id="PS50086"/>
    </source>
</evidence>
<dbReference type="PROSITE" id="PS50011">
    <property type="entry name" value="PROTEIN_KINASE_DOM"/>
    <property type="match status" value="1"/>
</dbReference>
<dbReference type="GO" id="GO:0005524">
    <property type="term" value="F:ATP binding"/>
    <property type="evidence" value="ECO:0007669"/>
    <property type="project" value="InterPro"/>
</dbReference>
<dbReference type="InterPro" id="IPR000719">
    <property type="entry name" value="Prot_kinase_dom"/>
</dbReference>
<dbReference type="SUPFAM" id="SSF56112">
    <property type="entry name" value="Protein kinase-like (PK-like)"/>
    <property type="match status" value="1"/>
</dbReference>
<accession>A0A9P0H0U0</accession>
<gene>
    <name evidence="5" type="ORF">NEZAVI_LOCUS3874</name>
</gene>
<proteinExistence type="predicted"/>
<keyword evidence="1" id="KW-0343">GTPase activation</keyword>
<dbReference type="GO" id="GO:0004672">
    <property type="term" value="F:protein kinase activity"/>
    <property type="evidence" value="ECO:0007669"/>
    <property type="project" value="InterPro"/>
</dbReference>
<reference evidence="5" key="1">
    <citation type="submission" date="2022-01" db="EMBL/GenBank/DDBJ databases">
        <authorList>
            <person name="King R."/>
        </authorList>
    </citation>
    <scope>NUCLEOTIDE SEQUENCE</scope>
</reference>
<dbReference type="Proteomes" id="UP001152798">
    <property type="component" value="Chromosome 2"/>
</dbReference>
<dbReference type="PROSITE" id="PS50206">
    <property type="entry name" value="RHODANESE_3"/>
    <property type="match status" value="1"/>
</dbReference>
<dbReference type="InterPro" id="IPR035969">
    <property type="entry name" value="Rab-GAP_TBC_sf"/>
</dbReference>
<dbReference type="Pfam" id="PF00566">
    <property type="entry name" value="RabGAP-TBC"/>
    <property type="match status" value="1"/>
</dbReference>
<dbReference type="Gene3D" id="3.40.250.10">
    <property type="entry name" value="Rhodanese-like domain"/>
    <property type="match status" value="1"/>
</dbReference>
<dbReference type="FunFam" id="1.10.472.80:FF:000015">
    <property type="entry name" value="TBC domain-containing protein kinase-like protein"/>
    <property type="match status" value="1"/>
</dbReference>
<dbReference type="AlphaFoldDB" id="A0A9P0H0U0"/>
<dbReference type="FunFam" id="1.10.8.270:FF:000012">
    <property type="entry name" value="TBC domain-containing protein kinase-like protein-like"/>
    <property type="match status" value="1"/>
</dbReference>
<dbReference type="InterPro" id="IPR001763">
    <property type="entry name" value="Rhodanese-like_dom"/>
</dbReference>
<dbReference type="PANTHER" id="PTHR22957:SF168">
    <property type="entry name" value="TBC DOMAIN-CONTAINING PROTEIN KINASE-LIKE PROTEIN"/>
    <property type="match status" value="1"/>
</dbReference>
<feature type="domain" description="Protein kinase" evidence="2">
    <location>
        <begin position="1"/>
        <end position="258"/>
    </location>
</feature>
<evidence type="ECO:0000313" key="6">
    <source>
        <dbReference type="Proteomes" id="UP001152798"/>
    </source>
</evidence>
<dbReference type="SUPFAM" id="SSF52821">
    <property type="entry name" value="Rhodanese/Cell cycle control phosphatase"/>
    <property type="match status" value="1"/>
</dbReference>
<dbReference type="InterPro" id="IPR011009">
    <property type="entry name" value="Kinase-like_dom_sf"/>
</dbReference>
<dbReference type="EMBL" id="OV725078">
    <property type="protein sequence ID" value="CAH1393163.1"/>
    <property type="molecule type" value="Genomic_DNA"/>
</dbReference>
<dbReference type="Pfam" id="PF00069">
    <property type="entry name" value="Pkinase"/>
    <property type="match status" value="1"/>
</dbReference>
<dbReference type="PANTHER" id="PTHR22957">
    <property type="entry name" value="TBC1 DOMAIN FAMILY MEMBER GTPASE-ACTIVATING PROTEIN"/>
    <property type="match status" value="1"/>
</dbReference>
<name>A0A9P0H0U0_NEZVI</name>
<evidence type="ECO:0000256" key="1">
    <source>
        <dbReference type="ARBA" id="ARBA00022468"/>
    </source>
</evidence>
<dbReference type="SMART" id="SM00164">
    <property type="entry name" value="TBC"/>
    <property type="match status" value="1"/>
</dbReference>
<dbReference type="SUPFAM" id="SSF47923">
    <property type="entry name" value="Ypt/Rab-GAP domain of gyp1p"/>
    <property type="match status" value="2"/>
</dbReference>
<dbReference type="SMART" id="SM00450">
    <property type="entry name" value="RHOD"/>
    <property type="match status" value="1"/>
</dbReference>
<evidence type="ECO:0008006" key="7">
    <source>
        <dbReference type="Google" id="ProtNLM"/>
    </source>
</evidence>
<dbReference type="Gene3D" id="1.10.8.270">
    <property type="entry name" value="putative rabgap domain of human tbc1 domain family member 14 like domains"/>
    <property type="match status" value="1"/>
</dbReference>
<evidence type="ECO:0000259" key="2">
    <source>
        <dbReference type="PROSITE" id="PS50011"/>
    </source>
</evidence>
<organism evidence="5 6">
    <name type="scientific">Nezara viridula</name>
    <name type="common">Southern green stink bug</name>
    <name type="synonym">Cimex viridulus</name>
    <dbReference type="NCBI Taxonomy" id="85310"/>
    <lineage>
        <taxon>Eukaryota</taxon>
        <taxon>Metazoa</taxon>
        <taxon>Ecdysozoa</taxon>
        <taxon>Arthropoda</taxon>
        <taxon>Hexapoda</taxon>
        <taxon>Insecta</taxon>
        <taxon>Pterygota</taxon>
        <taxon>Neoptera</taxon>
        <taxon>Paraneoptera</taxon>
        <taxon>Hemiptera</taxon>
        <taxon>Heteroptera</taxon>
        <taxon>Panheteroptera</taxon>
        <taxon>Pentatomomorpha</taxon>
        <taxon>Pentatomoidea</taxon>
        <taxon>Pentatomidae</taxon>
        <taxon>Pentatominae</taxon>
        <taxon>Nezara</taxon>
    </lineage>
</organism>
<dbReference type="Pfam" id="PF00581">
    <property type="entry name" value="Rhodanese"/>
    <property type="match status" value="1"/>
</dbReference>
<dbReference type="GO" id="GO:0005096">
    <property type="term" value="F:GTPase activator activity"/>
    <property type="evidence" value="ECO:0007669"/>
    <property type="project" value="UniProtKB-KW"/>
</dbReference>
<dbReference type="InterPro" id="IPR036873">
    <property type="entry name" value="Rhodanese-like_dom_sf"/>
</dbReference>
<evidence type="ECO:0000259" key="4">
    <source>
        <dbReference type="PROSITE" id="PS50206"/>
    </source>
</evidence>
<dbReference type="InterPro" id="IPR000195">
    <property type="entry name" value="Rab-GAP-TBC_dom"/>
</dbReference>
<dbReference type="OrthoDB" id="1668230at2759"/>
<protein>
    <recommendedName>
        <fullName evidence="7">TBC domain-containing protein kinase-like protein</fullName>
    </recommendedName>
</protein>
<keyword evidence="6" id="KW-1185">Reference proteome</keyword>
<evidence type="ECO:0000313" key="5">
    <source>
        <dbReference type="EMBL" id="CAH1393163.1"/>
    </source>
</evidence>
<dbReference type="Gene3D" id="1.10.472.80">
    <property type="entry name" value="Ypt/Rab-GAP domain of gyp1p, domain 3"/>
    <property type="match status" value="1"/>
</dbReference>
<feature type="domain" description="Rhodanese" evidence="4">
    <location>
        <begin position="715"/>
        <end position="813"/>
    </location>
</feature>
<sequence>MEDKQLNRYYGCLTFVAKQRSHDLCGSNGLPLTPNSIKILGRAQFLKTLEHPNLFTYIDVLRGKHERTVIVSEQYGTPLSEFTFENIIEILGLAKDVLKALSYLHSKDITHRSLSKKNIFFTNPQWKVFNYGLYYMTGNGTDVLFPIGDIKYFAPDVILQGPHEKTSGKADIWSLGIILAEILLDCDIFSNESLSTCIKDCLSFIDINDVFYDIAKKCNKCDILKKLPYEIILLVNKMLKTNPIDRPSARELLKEDIFALLTFEKVNNKKNQSSAYLPLDRNLLLELYHYWQLAGGDVYQELKKEGLIRTKPAVLSIPNLLLLEGTTFGQTVNDARIFEEQLIFLTINHLIERFRKLPKIYRYPDLNNSFIISKETSEMASLPLAIKERDIDYQFKRIQLFKKILKFLPSEHNKILRESRQDIPPFLRAIIWSKILEIDNDYLYQYTCIDKETPMPTDRQIEVDIPRCHQYNELLSSSAGHTKFKRILKAWVKRHPEYVYWQGLDSLCAPFLYLNFNNEARAYSCLKKFIDKYLHNFFLRDNSAVIKEYLAKFKHLIAFLDPLLATHLLKIGFSPELFAIPWFLTMFSHVFPIQKILNLWDSLLLGSASYPLFIGYSVLQQLRSVLLESGFNECILLFSDLPEIDIEKCVKDSMLFYESTPRSVTYRQNEVVDKNEKALFDGLDPPAVTIDIITNECCPRISNAELKVMVQNPILKTKLLIVDIRHPTLYNESNIPGSLNIHTVDLKLEKHIDNSLMHKSELSVLYNNKGKIITVIGDNDKKTSEFCSFLLKSGFPKVCSLNGGFRTLYMNGRPF</sequence>
<dbReference type="Gene3D" id="1.10.510.10">
    <property type="entry name" value="Transferase(Phosphotransferase) domain 1"/>
    <property type="match status" value="1"/>
</dbReference>